<evidence type="ECO:0000256" key="6">
    <source>
        <dbReference type="SAM" id="MobiDB-lite"/>
    </source>
</evidence>
<comment type="caution">
    <text evidence="8">The sequence shown here is derived from an EMBL/GenBank/DDBJ whole genome shotgun (WGS) entry which is preliminary data.</text>
</comment>
<dbReference type="PANTHER" id="PTHR43807:SF20">
    <property type="entry name" value="FI04487P"/>
    <property type="match status" value="1"/>
</dbReference>
<evidence type="ECO:0000256" key="5">
    <source>
        <dbReference type="ARBA" id="ARBA00022898"/>
    </source>
</evidence>
<feature type="region of interest" description="Disordered" evidence="6">
    <location>
        <begin position="37"/>
        <end position="56"/>
    </location>
</feature>
<dbReference type="SUPFAM" id="SSF53383">
    <property type="entry name" value="PLP-dependent transferases"/>
    <property type="match status" value="1"/>
</dbReference>
<keyword evidence="5" id="KW-0663">Pyridoxal phosphate</keyword>
<sequence>MLLPLSRSVKNSISRAGYKQPSLPKLAPRCCRPLSATPGKVMAAPPSKRISPKSANRLDTLDPSGTVFAEFTALAIKHDAVNLGQGFPTLPVPTFITECATRAIQTDGLLHQYTRSEGHVNLVKALSSYYVDKLGRTLDPFTEIVTTVGASEAIYSAIQAFVNPGDEVILMQPFYDSYPASVTLAGGVPVMVSLRPPAERPAATSDDWKLDIDEIRRAINPGKTKMIIVNNPHNPVGKVFTRTELESIAKIADEFDLLVLADEVYETLVYSDSVSPMIKFASLPGMFERTITVGSVGKMFGVTGWKVGWILSTPEIVRSEATAQALALALQNKYFPTTAALYESLRNKLHALLATHSITPTLPHGGYFILADTSSLPDTDTVNPEESRRDYRVCRYLTTEGGVTAIPPSAFYDVKDREGREQVAGKLARFAFCKSEGMLDEAAGKLEGFFKKIAPGRK</sequence>
<dbReference type="Pfam" id="PF00155">
    <property type="entry name" value="Aminotran_1_2"/>
    <property type="match status" value="1"/>
</dbReference>
<keyword evidence="4" id="KW-0808">Transferase</keyword>
<dbReference type="GO" id="GO:0030170">
    <property type="term" value="F:pyridoxal phosphate binding"/>
    <property type="evidence" value="ECO:0007669"/>
    <property type="project" value="InterPro"/>
</dbReference>
<dbReference type="Gene3D" id="3.40.640.10">
    <property type="entry name" value="Type I PLP-dependent aspartate aminotransferase-like (Major domain)"/>
    <property type="match status" value="1"/>
</dbReference>
<evidence type="ECO:0000256" key="4">
    <source>
        <dbReference type="ARBA" id="ARBA00022679"/>
    </source>
</evidence>
<name>A0AAD5SGY9_9FUNG</name>
<dbReference type="Gene3D" id="3.90.1150.10">
    <property type="entry name" value="Aspartate Aminotransferase, domain 1"/>
    <property type="match status" value="1"/>
</dbReference>
<dbReference type="CDD" id="cd00609">
    <property type="entry name" value="AAT_like"/>
    <property type="match status" value="1"/>
</dbReference>
<gene>
    <name evidence="8" type="primary">CCBL2</name>
    <name evidence="8" type="ORF">HK097_001205</name>
</gene>
<evidence type="ECO:0000313" key="8">
    <source>
        <dbReference type="EMBL" id="KAJ3054649.1"/>
    </source>
</evidence>
<dbReference type="PANTHER" id="PTHR43807">
    <property type="entry name" value="FI04487P"/>
    <property type="match status" value="1"/>
</dbReference>
<dbReference type="InterPro" id="IPR015421">
    <property type="entry name" value="PyrdxlP-dep_Trfase_major"/>
</dbReference>
<dbReference type="InterPro" id="IPR015424">
    <property type="entry name" value="PyrdxlP-dep_Trfase"/>
</dbReference>
<comment type="similarity">
    <text evidence="2">Belongs to the class-I pyridoxal-phosphate-dependent aminotransferase family.</text>
</comment>
<dbReference type="GO" id="GO:0005739">
    <property type="term" value="C:mitochondrion"/>
    <property type="evidence" value="ECO:0007669"/>
    <property type="project" value="TreeGrafter"/>
</dbReference>
<evidence type="ECO:0000259" key="7">
    <source>
        <dbReference type="Pfam" id="PF00155"/>
    </source>
</evidence>
<accession>A0AAD5SGY9</accession>
<evidence type="ECO:0000256" key="2">
    <source>
        <dbReference type="ARBA" id="ARBA00007441"/>
    </source>
</evidence>
<keyword evidence="9" id="KW-1185">Reference proteome</keyword>
<dbReference type="InterPro" id="IPR051326">
    <property type="entry name" value="Kynurenine-oxoglutarate_AT"/>
</dbReference>
<proteinExistence type="inferred from homology"/>
<reference evidence="8" key="1">
    <citation type="submission" date="2020-05" db="EMBL/GenBank/DDBJ databases">
        <title>Phylogenomic resolution of chytrid fungi.</title>
        <authorList>
            <person name="Stajich J.E."/>
            <person name="Amses K."/>
            <person name="Simmons R."/>
            <person name="Seto K."/>
            <person name="Myers J."/>
            <person name="Bonds A."/>
            <person name="Quandt C.A."/>
            <person name="Barry K."/>
            <person name="Liu P."/>
            <person name="Grigoriev I."/>
            <person name="Longcore J.E."/>
            <person name="James T.Y."/>
        </authorList>
    </citation>
    <scope>NUCLEOTIDE SEQUENCE</scope>
    <source>
        <strain evidence="8">JEL0318</strain>
    </source>
</reference>
<keyword evidence="3" id="KW-0032">Aminotransferase</keyword>
<dbReference type="GO" id="GO:0016212">
    <property type="term" value="F:kynurenine-oxoglutarate transaminase activity"/>
    <property type="evidence" value="ECO:0007669"/>
    <property type="project" value="TreeGrafter"/>
</dbReference>
<dbReference type="AlphaFoldDB" id="A0AAD5SGY9"/>
<feature type="domain" description="Aminotransferase class I/classII large" evidence="7">
    <location>
        <begin position="79"/>
        <end position="416"/>
    </location>
</feature>
<evidence type="ECO:0000313" key="9">
    <source>
        <dbReference type="Proteomes" id="UP001212841"/>
    </source>
</evidence>
<dbReference type="FunFam" id="3.40.640.10:FF:000024">
    <property type="entry name" value="Kynurenine--oxoglutarate transaminase 3"/>
    <property type="match status" value="1"/>
</dbReference>
<dbReference type="InterPro" id="IPR015422">
    <property type="entry name" value="PyrdxlP-dep_Trfase_small"/>
</dbReference>
<dbReference type="EMBL" id="JADGJD010000123">
    <property type="protein sequence ID" value="KAJ3054649.1"/>
    <property type="molecule type" value="Genomic_DNA"/>
</dbReference>
<organism evidence="8 9">
    <name type="scientific">Rhizophlyctis rosea</name>
    <dbReference type="NCBI Taxonomy" id="64517"/>
    <lineage>
        <taxon>Eukaryota</taxon>
        <taxon>Fungi</taxon>
        <taxon>Fungi incertae sedis</taxon>
        <taxon>Chytridiomycota</taxon>
        <taxon>Chytridiomycota incertae sedis</taxon>
        <taxon>Chytridiomycetes</taxon>
        <taxon>Rhizophlyctidales</taxon>
        <taxon>Rhizophlyctidaceae</taxon>
        <taxon>Rhizophlyctis</taxon>
    </lineage>
</organism>
<comment type="cofactor">
    <cofactor evidence="1">
        <name>pyridoxal 5'-phosphate</name>
        <dbReference type="ChEBI" id="CHEBI:597326"/>
    </cofactor>
</comment>
<protein>
    <submittedName>
        <fullName evidence="8">Kynurenine--oxoglutarate transaminase 3</fullName>
    </submittedName>
</protein>
<evidence type="ECO:0000256" key="3">
    <source>
        <dbReference type="ARBA" id="ARBA00022576"/>
    </source>
</evidence>
<dbReference type="Proteomes" id="UP001212841">
    <property type="component" value="Unassembled WGS sequence"/>
</dbReference>
<dbReference type="InterPro" id="IPR004839">
    <property type="entry name" value="Aminotransferase_I/II_large"/>
</dbReference>
<evidence type="ECO:0000256" key="1">
    <source>
        <dbReference type="ARBA" id="ARBA00001933"/>
    </source>
</evidence>